<proteinExistence type="predicted"/>
<keyword evidence="2" id="KW-1185">Reference proteome</keyword>
<evidence type="ECO:0000313" key="2">
    <source>
        <dbReference type="Proteomes" id="UP001149074"/>
    </source>
</evidence>
<name>A0A9W9JXG9_9EURO</name>
<dbReference type="RefSeq" id="XP_056469654.1">
    <property type="nucleotide sequence ID" value="XM_056622238.1"/>
</dbReference>
<gene>
    <name evidence="1" type="ORF">N7532_009747</name>
</gene>
<dbReference type="GeneID" id="81361217"/>
<accession>A0A9W9JXG9</accession>
<reference evidence="1" key="1">
    <citation type="submission" date="2022-11" db="EMBL/GenBank/DDBJ databases">
        <authorList>
            <person name="Petersen C."/>
        </authorList>
    </citation>
    <scope>NUCLEOTIDE SEQUENCE</scope>
    <source>
        <strain evidence="1">IBT 30761</strain>
    </source>
</reference>
<evidence type="ECO:0000313" key="1">
    <source>
        <dbReference type="EMBL" id="KAJ5084976.1"/>
    </source>
</evidence>
<protein>
    <submittedName>
        <fullName evidence="1">Uncharacterized protein</fullName>
    </submittedName>
</protein>
<comment type="caution">
    <text evidence="1">The sequence shown here is derived from an EMBL/GenBank/DDBJ whole genome shotgun (WGS) entry which is preliminary data.</text>
</comment>
<sequence>MATVSIDHIFEACDLVHKPTQILIICQRFASIRSHRRYRKASRPCCDGNGCVSGSQHVLNLASMTRRWTPTSSSKTAKHAASVAITPSTSPSCDVIFTGASAAATWSQSSSRRYWTVIHQGRTVRSVAPDRTADVHLVSIHQRERPRLDEEAAEAAEAD</sequence>
<reference evidence="1" key="2">
    <citation type="journal article" date="2023" name="IMA Fungus">
        <title>Comparative genomic study of the Penicillium genus elucidates a diverse pangenome and 15 lateral gene transfer events.</title>
        <authorList>
            <person name="Petersen C."/>
            <person name="Sorensen T."/>
            <person name="Nielsen M.R."/>
            <person name="Sondergaard T.E."/>
            <person name="Sorensen J.L."/>
            <person name="Fitzpatrick D.A."/>
            <person name="Frisvad J.C."/>
            <person name="Nielsen K.L."/>
        </authorList>
    </citation>
    <scope>NUCLEOTIDE SEQUENCE</scope>
    <source>
        <strain evidence="1">IBT 30761</strain>
    </source>
</reference>
<dbReference type="Proteomes" id="UP001149074">
    <property type="component" value="Unassembled WGS sequence"/>
</dbReference>
<organism evidence="1 2">
    <name type="scientific">Penicillium argentinense</name>
    <dbReference type="NCBI Taxonomy" id="1131581"/>
    <lineage>
        <taxon>Eukaryota</taxon>
        <taxon>Fungi</taxon>
        <taxon>Dikarya</taxon>
        <taxon>Ascomycota</taxon>
        <taxon>Pezizomycotina</taxon>
        <taxon>Eurotiomycetes</taxon>
        <taxon>Eurotiomycetidae</taxon>
        <taxon>Eurotiales</taxon>
        <taxon>Aspergillaceae</taxon>
        <taxon>Penicillium</taxon>
    </lineage>
</organism>
<dbReference type="EMBL" id="JAPQKI010000010">
    <property type="protein sequence ID" value="KAJ5084976.1"/>
    <property type="molecule type" value="Genomic_DNA"/>
</dbReference>
<dbReference type="AlphaFoldDB" id="A0A9W9JXG9"/>